<sequence>MSETTLCIVIVAVTMVLFITRAFPMAVTAVLCSLAMGIMLPSVKLSAIYSGFGSAPVCMIAGMMIVGDAIFQTGVAQKMGVAIGKLRIVQNERIFTVVVVTICTFMSAFMSDSGCIAMWMPIIAAVAAGSRGKIRSKMVIMPAGIACIVGGATTLVGSTSQNTANSFLMQTAGYEMGMGVFDVTRIMWIVDIVMVLYFATIGYTITKKTLKPGSPHFDDGNQYAAAPCDELDGVGIPQVPKKKQVISVFTLGICIVGFILCGFRPFSAYLNIANVALIGATILFMTKTISFEKTLHELNWGVLLTVGAITTLGTGLEKTGAGELIASSILDFFGGEQASLTVILCVMFVLGSFLTLFMQNVSVSAMLAPIYIPLALKMGLSPVPFIILIAVASNMAIATPIGTPVNMQILPAGYKFSDYVKIGGPLWLLFMIVVCLTAPSLLF</sequence>
<feature type="transmembrane region" description="Helical" evidence="7">
    <location>
        <begin position="245"/>
        <end position="263"/>
    </location>
</feature>
<evidence type="ECO:0000256" key="7">
    <source>
        <dbReference type="SAM" id="Phobius"/>
    </source>
</evidence>
<protein>
    <submittedName>
        <fullName evidence="9">Anion permease</fullName>
    </submittedName>
</protein>
<dbReference type="InterPro" id="IPR004680">
    <property type="entry name" value="Cit_transptr-like_dom"/>
</dbReference>
<feature type="transmembrane region" description="Helical" evidence="7">
    <location>
        <begin position="186"/>
        <end position="205"/>
    </location>
</feature>
<dbReference type="AlphaFoldDB" id="A0A943EIR7"/>
<feature type="transmembrane region" description="Helical" evidence="7">
    <location>
        <begin position="337"/>
        <end position="358"/>
    </location>
</feature>
<dbReference type="EMBL" id="JAGZCZ010000001">
    <property type="protein sequence ID" value="MBS5518759.1"/>
    <property type="molecule type" value="Genomic_DNA"/>
</dbReference>
<proteinExistence type="predicted"/>
<comment type="subcellular location">
    <subcellularLocation>
        <location evidence="1">Membrane</location>
        <topology evidence="1">Multi-pass membrane protein</topology>
    </subcellularLocation>
</comment>
<keyword evidence="3 7" id="KW-0812">Transmembrane</keyword>
<accession>A0A943EIR7</accession>
<gene>
    <name evidence="9" type="ORF">KHX13_00160</name>
</gene>
<reference evidence="9" key="1">
    <citation type="submission" date="2021-02" db="EMBL/GenBank/DDBJ databases">
        <title>Infant gut strain persistence is associated with maternal origin, phylogeny, and functional potential including surface adhesion and iron acquisition.</title>
        <authorList>
            <person name="Lou Y.C."/>
        </authorList>
    </citation>
    <scope>NUCLEOTIDE SEQUENCE</scope>
    <source>
        <strain evidence="9">L3_106_000M1_dasL3_106_000M1_concoct_15</strain>
    </source>
</reference>
<feature type="domain" description="Citrate transporter-like" evidence="8">
    <location>
        <begin position="265"/>
        <end position="439"/>
    </location>
</feature>
<name>A0A943EIR7_9FIRM</name>
<dbReference type="GO" id="GO:0005886">
    <property type="term" value="C:plasma membrane"/>
    <property type="evidence" value="ECO:0007669"/>
    <property type="project" value="TreeGrafter"/>
</dbReference>
<feature type="transmembrane region" description="Helical" evidence="7">
    <location>
        <begin position="379"/>
        <end position="402"/>
    </location>
</feature>
<feature type="domain" description="Citrate transporter-like" evidence="8">
    <location>
        <begin position="15"/>
        <end position="260"/>
    </location>
</feature>
<feature type="transmembrane region" description="Helical" evidence="7">
    <location>
        <begin position="92"/>
        <end position="110"/>
    </location>
</feature>
<feature type="transmembrane region" description="Helical" evidence="7">
    <location>
        <begin position="7"/>
        <end position="40"/>
    </location>
</feature>
<evidence type="ECO:0000256" key="5">
    <source>
        <dbReference type="ARBA" id="ARBA00022989"/>
    </source>
</evidence>
<feature type="transmembrane region" description="Helical" evidence="7">
    <location>
        <begin position="269"/>
        <end position="286"/>
    </location>
</feature>
<organism evidence="9 10">
    <name type="scientific">Acidaminococcus intestini</name>
    <dbReference type="NCBI Taxonomy" id="187327"/>
    <lineage>
        <taxon>Bacteria</taxon>
        <taxon>Bacillati</taxon>
        <taxon>Bacillota</taxon>
        <taxon>Negativicutes</taxon>
        <taxon>Acidaminococcales</taxon>
        <taxon>Acidaminococcaceae</taxon>
        <taxon>Acidaminococcus</taxon>
    </lineage>
</organism>
<feature type="transmembrane region" description="Helical" evidence="7">
    <location>
        <begin position="298"/>
        <end position="317"/>
    </location>
</feature>
<evidence type="ECO:0000259" key="8">
    <source>
        <dbReference type="Pfam" id="PF03600"/>
    </source>
</evidence>
<dbReference type="PANTHER" id="PTHR43652:SF2">
    <property type="entry name" value="BASIC AMINO ACID ANTIPORTER YFCC-RELATED"/>
    <property type="match status" value="1"/>
</dbReference>
<evidence type="ECO:0000256" key="2">
    <source>
        <dbReference type="ARBA" id="ARBA00022448"/>
    </source>
</evidence>
<evidence type="ECO:0000256" key="1">
    <source>
        <dbReference type="ARBA" id="ARBA00004141"/>
    </source>
</evidence>
<feature type="transmembrane region" description="Helical" evidence="7">
    <location>
        <begin position="422"/>
        <end position="442"/>
    </location>
</feature>
<keyword evidence="2" id="KW-0813">Transport</keyword>
<keyword evidence="5 7" id="KW-1133">Transmembrane helix</keyword>
<evidence type="ECO:0000313" key="9">
    <source>
        <dbReference type="EMBL" id="MBS5518759.1"/>
    </source>
</evidence>
<evidence type="ECO:0000256" key="4">
    <source>
        <dbReference type="ARBA" id="ARBA00022737"/>
    </source>
</evidence>
<evidence type="ECO:0000256" key="3">
    <source>
        <dbReference type="ARBA" id="ARBA00022692"/>
    </source>
</evidence>
<dbReference type="Proteomes" id="UP000754226">
    <property type="component" value="Unassembled WGS sequence"/>
</dbReference>
<dbReference type="InterPro" id="IPR051679">
    <property type="entry name" value="DASS-Related_Transporters"/>
</dbReference>
<comment type="caution">
    <text evidence="9">The sequence shown here is derived from an EMBL/GenBank/DDBJ whole genome shotgun (WGS) entry which is preliminary data.</text>
</comment>
<feature type="transmembrane region" description="Helical" evidence="7">
    <location>
        <begin position="139"/>
        <end position="159"/>
    </location>
</feature>
<dbReference type="Pfam" id="PF03600">
    <property type="entry name" value="CitMHS"/>
    <property type="match status" value="2"/>
</dbReference>
<keyword evidence="4" id="KW-0677">Repeat</keyword>
<keyword evidence="6 7" id="KW-0472">Membrane</keyword>
<feature type="transmembrane region" description="Helical" evidence="7">
    <location>
        <begin position="116"/>
        <end position="132"/>
    </location>
</feature>
<evidence type="ECO:0000313" key="10">
    <source>
        <dbReference type="Proteomes" id="UP000754226"/>
    </source>
</evidence>
<dbReference type="PANTHER" id="PTHR43652">
    <property type="entry name" value="BASIC AMINO ACID ANTIPORTER YFCC-RELATED"/>
    <property type="match status" value="1"/>
</dbReference>
<feature type="transmembrane region" description="Helical" evidence="7">
    <location>
        <begin position="46"/>
        <end position="71"/>
    </location>
</feature>
<dbReference type="GO" id="GO:0055085">
    <property type="term" value="P:transmembrane transport"/>
    <property type="evidence" value="ECO:0007669"/>
    <property type="project" value="InterPro"/>
</dbReference>
<evidence type="ECO:0000256" key="6">
    <source>
        <dbReference type="ARBA" id="ARBA00023136"/>
    </source>
</evidence>